<evidence type="ECO:0000313" key="1">
    <source>
        <dbReference type="EMBL" id="WDE10870.1"/>
    </source>
</evidence>
<sequence>MDYDEIFQKYLLTDKWEDKNAAYKEQLRLIKQITTQFPKDKAENLSWFIASLRENQKKWFVAKVLDKVNPFPHSLFQDTLLAALVEENPSAIRLYLYPCVRQFGVEAVVKEIQRLSVLPEVIKHDGVSKVSYALEFCNV</sequence>
<protein>
    <submittedName>
        <fullName evidence="1">Uncharacterized protein</fullName>
    </submittedName>
</protein>
<reference evidence="1 2" key="1">
    <citation type="journal article" date="2022" name="Mar. Drugs">
        <title>Bioassay-Guided Fractionation Leads to the Detection of Cholic Acid Generated by the Rare Thalassomonas sp.</title>
        <authorList>
            <person name="Pheiffer F."/>
            <person name="Schneider Y.K."/>
            <person name="Hansen E.H."/>
            <person name="Andersen J.H."/>
            <person name="Isaksson J."/>
            <person name="Busche T."/>
            <person name="R C."/>
            <person name="Kalinowski J."/>
            <person name="Zyl L.V."/>
            <person name="Trindade M."/>
        </authorList>
    </citation>
    <scope>NUCLEOTIDE SEQUENCE [LARGE SCALE GENOMIC DNA]</scope>
    <source>
        <strain evidence="1 2">A5K-61T</strain>
    </source>
</reference>
<evidence type="ECO:0000313" key="2">
    <source>
        <dbReference type="Proteomes" id="UP001215231"/>
    </source>
</evidence>
<accession>A0ABY7VD18</accession>
<organism evidence="1 2">
    <name type="scientific">Thalassomonas haliotis</name>
    <dbReference type="NCBI Taxonomy" id="485448"/>
    <lineage>
        <taxon>Bacteria</taxon>
        <taxon>Pseudomonadati</taxon>
        <taxon>Pseudomonadota</taxon>
        <taxon>Gammaproteobacteria</taxon>
        <taxon>Alteromonadales</taxon>
        <taxon>Colwelliaceae</taxon>
        <taxon>Thalassomonas</taxon>
    </lineage>
</organism>
<gene>
    <name evidence="1" type="ORF">H3N35_21885</name>
</gene>
<dbReference type="RefSeq" id="WP_274050935.1">
    <property type="nucleotide sequence ID" value="NZ_CP059693.1"/>
</dbReference>
<dbReference type="EMBL" id="CP059693">
    <property type="protein sequence ID" value="WDE10870.1"/>
    <property type="molecule type" value="Genomic_DNA"/>
</dbReference>
<dbReference type="Proteomes" id="UP001215231">
    <property type="component" value="Chromosome"/>
</dbReference>
<proteinExistence type="predicted"/>
<name>A0ABY7VD18_9GAMM</name>
<keyword evidence="2" id="KW-1185">Reference proteome</keyword>